<organism evidence="7 8">
    <name type="scientific">Paracoccus onchidii</name>
    <dbReference type="NCBI Taxonomy" id="3017813"/>
    <lineage>
        <taxon>Bacteria</taxon>
        <taxon>Pseudomonadati</taxon>
        <taxon>Pseudomonadota</taxon>
        <taxon>Alphaproteobacteria</taxon>
        <taxon>Rhodobacterales</taxon>
        <taxon>Paracoccaceae</taxon>
        <taxon>Paracoccus</taxon>
    </lineage>
</organism>
<dbReference type="InterPro" id="IPR013325">
    <property type="entry name" value="RNA_pol_sigma_r2"/>
</dbReference>
<dbReference type="InterPro" id="IPR007627">
    <property type="entry name" value="RNA_pol_sigma70_r2"/>
</dbReference>
<name>A0ABT4ZG09_9RHOB</name>
<dbReference type="RefSeq" id="WP_271889373.1">
    <property type="nucleotide sequence ID" value="NZ_JAQBIE010000014.1"/>
</dbReference>
<comment type="caution">
    <text evidence="7">The sequence shown here is derived from an EMBL/GenBank/DDBJ whole genome shotgun (WGS) entry which is preliminary data.</text>
</comment>
<dbReference type="Gene3D" id="1.10.10.10">
    <property type="entry name" value="Winged helix-like DNA-binding domain superfamily/Winged helix DNA-binding domain"/>
    <property type="match status" value="1"/>
</dbReference>
<reference evidence="7" key="1">
    <citation type="submission" date="2022-12" db="EMBL/GenBank/DDBJ databases">
        <title>Paracoccus onchidii sp. nov., isolated from a marine invertebrate from the South China Sea.</title>
        <authorList>
            <person name="Xu S."/>
            <person name="Liu Z."/>
            <person name="Xu Y."/>
        </authorList>
    </citation>
    <scope>NUCLEOTIDE SEQUENCE</scope>
    <source>
        <strain evidence="7">Z330</strain>
    </source>
</reference>
<evidence type="ECO:0000259" key="5">
    <source>
        <dbReference type="Pfam" id="PF04542"/>
    </source>
</evidence>
<dbReference type="PANTHER" id="PTHR43133:SF25">
    <property type="entry name" value="RNA POLYMERASE SIGMA FACTOR RFAY-RELATED"/>
    <property type="match status" value="1"/>
</dbReference>
<dbReference type="InterPro" id="IPR036388">
    <property type="entry name" value="WH-like_DNA-bd_sf"/>
</dbReference>
<dbReference type="InterPro" id="IPR013249">
    <property type="entry name" value="RNA_pol_sigma70_r4_t2"/>
</dbReference>
<dbReference type="EMBL" id="JAQBIE010000014">
    <property type="protein sequence ID" value="MDB6178251.1"/>
    <property type="molecule type" value="Genomic_DNA"/>
</dbReference>
<dbReference type="SUPFAM" id="SSF88946">
    <property type="entry name" value="Sigma2 domain of RNA polymerase sigma factors"/>
    <property type="match status" value="1"/>
</dbReference>
<proteinExistence type="inferred from homology"/>
<keyword evidence="3" id="KW-0731">Sigma factor</keyword>
<dbReference type="Pfam" id="PF04542">
    <property type="entry name" value="Sigma70_r2"/>
    <property type="match status" value="1"/>
</dbReference>
<dbReference type="InterPro" id="IPR039425">
    <property type="entry name" value="RNA_pol_sigma-70-like"/>
</dbReference>
<gene>
    <name evidence="7" type="ORF">PAF17_12170</name>
</gene>
<comment type="similarity">
    <text evidence="1">Belongs to the sigma-70 factor family. ECF subfamily.</text>
</comment>
<evidence type="ECO:0000256" key="1">
    <source>
        <dbReference type="ARBA" id="ARBA00010641"/>
    </source>
</evidence>
<evidence type="ECO:0000256" key="4">
    <source>
        <dbReference type="ARBA" id="ARBA00023163"/>
    </source>
</evidence>
<dbReference type="SUPFAM" id="SSF88659">
    <property type="entry name" value="Sigma3 and sigma4 domains of RNA polymerase sigma factors"/>
    <property type="match status" value="1"/>
</dbReference>
<dbReference type="Pfam" id="PF08281">
    <property type="entry name" value="Sigma70_r4_2"/>
    <property type="match status" value="1"/>
</dbReference>
<keyword evidence="4" id="KW-0804">Transcription</keyword>
<dbReference type="PANTHER" id="PTHR43133">
    <property type="entry name" value="RNA POLYMERASE ECF-TYPE SIGMA FACTO"/>
    <property type="match status" value="1"/>
</dbReference>
<evidence type="ECO:0000256" key="3">
    <source>
        <dbReference type="ARBA" id="ARBA00023082"/>
    </source>
</evidence>
<keyword evidence="2" id="KW-0805">Transcription regulation</keyword>
<dbReference type="Proteomes" id="UP001165641">
    <property type="component" value="Unassembled WGS sequence"/>
</dbReference>
<keyword evidence="8" id="KW-1185">Reference proteome</keyword>
<sequence>MKRAQIETLMPEMRAYARSVSGHVQDAEDLVQDAIERALSAPSRPDMLDELRPWIFRVIRNLHYDELRRRRVRREYSAAQIRYSDEATTGTDTERDTLIRLAFEKLPPEPREILFLVDVMGFKYSEAAQVLNLPAGTVMSRVSRARKALRDLIAANGTNTI</sequence>
<accession>A0ABT4ZG09</accession>
<feature type="domain" description="RNA polymerase sigma-70 region 2" evidence="5">
    <location>
        <begin position="6"/>
        <end position="71"/>
    </location>
</feature>
<evidence type="ECO:0000259" key="6">
    <source>
        <dbReference type="Pfam" id="PF08281"/>
    </source>
</evidence>
<evidence type="ECO:0000313" key="8">
    <source>
        <dbReference type="Proteomes" id="UP001165641"/>
    </source>
</evidence>
<dbReference type="InterPro" id="IPR014284">
    <property type="entry name" value="RNA_pol_sigma-70_dom"/>
</dbReference>
<feature type="domain" description="RNA polymerase sigma factor 70 region 4 type 2" evidence="6">
    <location>
        <begin position="98"/>
        <end position="149"/>
    </location>
</feature>
<dbReference type="InterPro" id="IPR013324">
    <property type="entry name" value="RNA_pol_sigma_r3/r4-like"/>
</dbReference>
<evidence type="ECO:0000256" key="2">
    <source>
        <dbReference type="ARBA" id="ARBA00023015"/>
    </source>
</evidence>
<protein>
    <submittedName>
        <fullName evidence="7">RNA polymerase sigma factor</fullName>
    </submittedName>
</protein>
<dbReference type="CDD" id="cd06171">
    <property type="entry name" value="Sigma70_r4"/>
    <property type="match status" value="1"/>
</dbReference>
<dbReference type="Gene3D" id="1.10.1740.10">
    <property type="match status" value="1"/>
</dbReference>
<evidence type="ECO:0000313" key="7">
    <source>
        <dbReference type="EMBL" id="MDB6178251.1"/>
    </source>
</evidence>
<dbReference type="NCBIfam" id="TIGR02937">
    <property type="entry name" value="sigma70-ECF"/>
    <property type="match status" value="1"/>
</dbReference>